<feature type="domain" description="GH16" evidence="2">
    <location>
        <begin position="20"/>
        <end position="379"/>
    </location>
</feature>
<evidence type="ECO:0000256" key="1">
    <source>
        <dbReference type="ARBA" id="ARBA00006865"/>
    </source>
</evidence>
<accession>A0A7R8WY95</accession>
<dbReference type="Proteomes" id="UP000677054">
    <property type="component" value="Unassembled WGS sequence"/>
</dbReference>
<evidence type="ECO:0000313" key="3">
    <source>
        <dbReference type="EMBL" id="CAD7240422.1"/>
    </source>
</evidence>
<organism evidence="3">
    <name type="scientific">Darwinula stevensoni</name>
    <dbReference type="NCBI Taxonomy" id="69355"/>
    <lineage>
        <taxon>Eukaryota</taxon>
        <taxon>Metazoa</taxon>
        <taxon>Ecdysozoa</taxon>
        <taxon>Arthropoda</taxon>
        <taxon>Crustacea</taxon>
        <taxon>Oligostraca</taxon>
        <taxon>Ostracoda</taxon>
        <taxon>Podocopa</taxon>
        <taxon>Podocopida</taxon>
        <taxon>Darwinulocopina</taxon>
        <taxon>Darwinuloidea</taxon>
        <taxon>Darwinulidae</taxon>
        <taxon>Darwinula</taxon>
    </lineage>
</organism>
<dbReference type="SUPFAM" id="SSF49899">
    <property type="entry name" value="Concanavalin A-like lectins/glucanases"/>
    <property type="match status" value="1"/>
</dbReference>
<dbReference type="AlphaFoldDB" id="A0A7R8WY95"/>
<dbReference type="PANTHER" id="PTHR10963:SF55">
    <property type="entry name" value="GLYCOSIDE HYDROLASE FAMILY 16 PROTEIN"/>
    <property type="match status" value="1"/>
</dbReference>
<proteinExistence type="inferred from homology"/>
<comment type="similarity">
    <text evidence="1">Belongs to the glycosyl hydrolase 16 family.</text>
</comment>
<protein>
    <recommendedName>
        <fullName evidence="2">GH16 domain-containing protein</fullName>
    </recommendedName>
</protein>
<keyword evidence="4" id="KW-1185">Reference proteome</keyword>
<dbReference type="Gene3D" id="2.60.120.200">
    <property type="match status" value="1"/>
</dbReference>
<dbReference type="PROSITE" id="PS51762">
    <property type="entry name" value="GH16_2"/>
    <property type="match status" value="1"/>
</dbReference>
<dbReference type="Pfam" id="PF00722">
    <property type="entry name" value="Glyco_hydro_16"/>
    <property type="match status" value="1"/>
</dbReference>
<dbReference type="InterPro" id="IPR000757">
    <property type="entry name" value="Beta-glucanase-like"/>
</dbReference>
<dbReference type="CDD" id="cd08024">
    <property type="entry name" value="GH16_CCF"/>
    <property type="match status" value="1"/>
</dbReference>
<dbReference type="GO" id="GO:0005975">
    <property type="term" value="P:carbohydrate metabolic process"/>
    <property type="evidence" value="ECO:0007669"/>
    <property type="project" value="InterPro"/>
</dbReference>
<dbReference type="InterPro" id="IPR050546">
    <property type="entry name" value="Glycosyl_Hydrlase_16"/>
</dbReference>
<dbReference type="EMBL" id="LR899548">
    <property type="protein sequence ID" value="CAD7240422.1"/>
    <property type="molecule type" value="Genomic_DNA"/>
</dbReference>
<gene>
    <name evidence="3" type="ORF">DSTB1V02_LOCUS446</name>
</gene>
<dbReference type="InterPro" id="IPR013320">
    <property type="entry name" value="ConA-like_dom_sf"/>
</dbReference>
<evidence type="ECO:0000313" key="4">
    <source>
        <dbReference type="Proteomes" id="UP000677054"/>
    </source>
</evidence>
<dbReference type="GO" id="GO:0004553">
    <property type="term" value="F:hydrolase activity, hydrolyzing O-glycosyl compounds"/>
    <property type="evidence" value="ECO:0007669"/>
    <property type="project" value="InterPro"/>
</dbReference>
<name>A0A7R8WY95_9CRUS</name>
<dbReference type="FunFam" id="2.60.120.200:FF:000217">
    <property type="entry name" value="Gram-negative bacteria-binding protein"/>
    <property type="match status" value="1"/>
</dbReference>
<dbReference type="EMBL" id="CAJPEV010000031">
    <property type="protein sequence ID" value="CAG0879122.1"/>
    <property type="molecule type" value="Genomic_DNA"/>
</dbReference>
<dbReference type="OrthoDB" id="4781at2759"/>
<evidence type="ECO:0000259" key="2">
    <source>
        <dbReference type="PROSITE" id="PS51762"/>
    </source>
</evidence>
<dbReference type="PANTHER" id="PTHR10963">
    <property type="entry name" value="GLYCOSYL HYDROLASE-RELATED"/>
    <property type="match status" value="1"/>
</dbReference>
<sequence length="379" mass="43217">MHSCVESCRKQRRKSLEKLFALLNISQPIETIRSPNCFTTLNYLGELIFYEEFDKLDMGVWQHEITMSGGGNWEFQMYWNNRTNSYAEDGILHIRPTLMSDLKGEEFLWTGTMSLYGGGPADECTNPAFWGCERAGNPTNIINPTVSARIRTVNSFTFKYGTVEVSAKMPAGDWLWPAIWMLPAKNAYGMWPASGEIDLVESRGNLDLSMEGVQIGTQQVGSTLHFGPFWPVNGYEVANYKRNLGSGYHDDFHLYKVEWTPDYIKFTLDGTELGTVTPGEDGFWNLYPFDENYPGLDSPWSLGTKMAPFDQEFYLIVNLAVGGTNGFFPDGTTGPYPKPWSNTSPQAFKDFWDRRGDWYPTWIEDDTHLQVEYVKVWAL</sequence>
<reference evidence="3" key="1">
    <citation type="submission" date="2020-11" db="EMBL/GenBank/DDBJ databases">
        <authorList>
            <person name="Tran Van P."/>
        </authorList>
    </citation>
    <scope>NUCLEOTIDE SEQUENCE</scope>
</reference>